<evidence type="ECO:0000313" key="1">
    <source>
        <dbReference type="EMBL" id="EJB81922.1"/>
    </source>
</evidence>
<gene>
    <name evidence="1" type="ORF">HPHPH6_0983</name>
</gene>
<dbReference type="Proteomes" id="UP000004177">
    <property type="component" value="Unassembled WGS sequence"/>
</dbReference>
<protein>
    <submittedName>
        <fullName evidence="1">Uncharacterized protein</fullName>
    </submittedName>
</protein>
<proteinExistence type="predicted"/>
<name>J0N683_HELPX</name>
<evidence type="ECO:0000313" key="2">
    <source>
        <dbReference type="Proteomes" id="UP000004177"/>
    </source>
</evidence>
<dbReference type="PATRIC" id="fig|992061.3.peg.981"/>
<dbReference type="AlphaFoldDB" id="J0N683"/>
<comment type="caution">
    <text evidence="1">The sequence shown here is derived from an EMBL/GenBank/DDBJ whole genome shotgun (WGS) entry which is preliminary data.</text>
</comment>
<dbReference type="EMBL" id="AKOZ01000004">
    <property type="protein sequence ID" value="EJB81922.1"/>
    <property type="molecule type" value="Genomic_DNA"/>
</dbReference>
<organism evidence="1 2">
    <name type="scientific">Helicobacter pylori Hp H-6</name>
    <dbReference type="NCBI Taxonomy" id="992061"/>
    <lineage>
        <taxon>Bacteria</taxon>
        <taxon>Pseudomonadati</taxon>
        <taxon>Campylobacterota</taxon>
        <taxon>Epsilonproteobacteria</taxon>
        <taxon>Campylobacterales</taxon>
        <taxon>Helicobacteraceae</taxon>
        <taxon>Helicobacter</taxon>
    </lineage>
</organism>
<sequence>MNHFKNLTLFLKKRSKQLFSFSSYLIKYSKHFLQLKSLRKASDNLLKKRSLRGF</sequence>
<accession>J0N683</accession>
<reference evidence="1 2" key="1">
    <citation type="journal article" date="2013" name="Pathog. Dis.">
        <title>Genome sequences of 65 Helicobacter pylori strains isolated from asymptomatic individuals and patients with gastric cancer, peptic ulcer disease, or gastritis.</title>
        <authorList>
            <person name="Blanchard T.G."/>
            <person name="Czinn S.J."/>
            <person name="Correa P."/>
            <person name="Nakazawa T."/>
            <person name="Keelan M."/>
            <person name="Morningstar L."/>
            <person name="Santana-Cruz I."/>
            <person name="Maroo A."/>
            <person name="McCracken C."/>
            <person name="Shefchek K."/>
            <person name="Daugherty S."/>
            <person name="Song Y."/>
            <person name="Fraser C.M."/>
            <person name="Fricke W.F."/>
        </authorList>
    </citation>
    <scope>NUCLEOTIDE SEQUENCE [LARGE SCALE GENOMIC DNA]</scope>
    <source>
        <strain evidence="1 2">Hp H-6</strain>
    </source>
</reference>